<dbReference type="EMBL" id="CACRXK020021771">
    <property type="protein sequence ID" value="CAB4036185.1"/>
    <property type="molecule type" value="Genomic_DNA"/>
</dbReference>
<evidence type="ECO:0000313" key="1">
    <source>
        <dbReference type="EMBL" id="CAB4036185.1"/>
    </source>
</evidence>
<organism evidence="1 2">
    <name type="scientific">Paramuricea clavata</name>
    <name type="common">Red gorgonian</name>
    <name type="synonym">Violescent sea-whip</name>
    <dbReference type="NCBI Taxonomy" id="317549"/>
    <lineage>
        <taxon>Eukaryota</taxon>
        <taxon>Metazoa</taxon>
        <taxon>Cnidaria</taxon>
        <taxon>Anthozoa</taxon>
        <taxon>Octocorallia</taxon>
        <taxon>Malacalcyonacea</taxon>
        <taxon>Plexauridae</taxon>
        <taxon>Paramuricea</taxon>
    </lineage>
</organism>
<accession>A0A6S7JTW2</accession>
<sequence length="95" mass="10897">MGIAFFMRCQPLLLEIPHYQPSFGCVLALKWLSTKIYIKKAQEHGRKVCVSGLPDSSQRMCYWWKVFIGVDDSCGSIGTRNEDFVYISTSQRTAR</sequence>
<name>A0A6S7JTW2_PARCT</name>
<gene>
    <name evidence="1" type="ORF">PACLA_8A057090</name>
</gene>
<protein>
    <submittedName>
        <fullName evidence="1">Uncharacterized protein</fullName>
    </submittedName>
</protein>
<dbReference type="Proteomes" id="UP001152795">
    <property type="component" value="Unassembled WGS sequence"/>
</dbReference>
<comment type="caution">
    <text evidence="1">The sequence shown here is derived from an EMBL/GenBank/DDBJ whole genome shotgun (WGS) entry which is preliminary data.</text>
</comment>
<dbReference type="AlphaFoldDB" id="A0A6S7JTW2"/>
<reference evidence="1" key="1">
    <citation type="submission" date="2020-04" db="EMBL/GenBank/DDBJ databases">
        <authorList>
            <person name="Alioto T."/>
            <person name="Alioto T."/>
            <person name="Gomez Garrido J."/>
        </authorList>
    </citation>
    <scope>NUCLEOTIDE SEQUENCE</scope>
    <source>
        <strain evidence="1">A484AB</strain>
    </source>
</reference>
<evidence type="ECO:0000313" key="2">
    <source>
        <dbReference type="Proteomes" id="UP001152795"/>
    </source>
</evidence>
<proteinExistence type="predicted"/>
<keyword evidence="2" id="KW-1185">Reference proteome</keyword>